<gene>
    <name evidence="2" type="ORF">ACHAWO_011185</name>
</gene>
<protein>
    <submittedName>
        <fullName evidence="2">Uncharacterized protein</fullName>
    </submittedName>
</protein>
<dbReference type="EMBL" id="JALLPJ020000631">
    <property type="protein sequence ID" value="KAL3786898.1"/>
    <property type="molecule type" value="Genomic_DNA"/>
</dbReference>
<feature type="compositionally biased region" description="Polar residues" evidence="1">
    <location>
        <begin position="255"/>
        <end position="273"/>
    </location>
</feature>
<sequence length="377" mass="42362">MHEPYYTPSEILTISRQVEGIKIYLGGAESAFHSALGDAYSRESAFCGDWSAEAHNDVILPDSEMGESEDDSNEDDEEIYGVVFYGDCNSMYKDGDTAVDEHNVNNDETDGTNHNAGSSSSDESSEMSEELMDFAETRSVDYAAEPCIDDPRRRSTKRGRHNNNMESPSDDSAQRIAESLVFESEASSVDYASCNSNDSRKDSLEHDGSLTSNFPLRDGHKNTSRTAPSCDSISHYTNNNTTCSKSDFDQDISTEDNVSQDQCSNRHQYSNNYPMVPIETYDKDKPSSLRNNEPPSTEIWHSRRTSSDVIKKRTQLKRDKAAASIHKQYKRITSFRSNDEMMESNGVAKRPKLMFMAAPGMKDKKKKQMTLMGMFKK</sequence>
<keyword evidence="3" id="KW-1185">Reference proteome</keyword>
<feature type="region of interest" description="Disordered" evidence="1">
    <location>
        <begin position="95"/>
        <end position="173"/>
    </location>
</feature>
<accession>A0ABD3PFQ9</accession>
<proteinExistence type="predicted"/>
<evidence type="ECO:0000256" key="1">
    <source>
        <dbReference type="SAM" id="MobiDB-lite"/>
    </source>
</evidence>
<evidence type="ECO:0000313" key="3">
    <source>
        <dbReference type="Proteomes" id="UP001530400"/>
    </source>
</evidence>
<dbReference type="AlphaFoldDB" id="A0ABD3PFQ9"/>
<feature type="region of interest" description="Disordered" evidence="1">
    <location>
        <begin position="187"/>
        <end position="235"/>
    </location>
</feature>
<feature type="compositionally biased region" description="Polar residues" evidence="1">
    <location>
        <begin position="162"/>
        <end position="171"/>
    </location>
</feature>
<dbReference type="Proteomes" id="UP001530400">
    <property type="component" value="Unassembled WGS sequence"/>
</dbReference>
<name>A0ABD3PFQ9_9STRA</name>
<feature type="compositionally biased region" description="Polar residues" evidence="1">
    <location>
        <begin position="224"/>
        <end position="235"/>
    </location>
</feature>
<feature type="compositionally biased region" description="Basic and acidic residues" evidence="1">
    <location>
        <begin position="198"/>
        <end position="208"/>
    </location>
</feature>
<reference evidence="2 3" key="1">
    <citation type="submission" date="2024-10" db="EMBL/GenBank/DDBJ databases">
        <title>Updated reference genomes for cyclostephanoid diatoms.</title>
        <authorList>
            <person name="Roberts W.R."/>
            <person name="Alverson A.J."/>
        </authorList>
    </citation>
    <scope>NUCLEOTIDE SEQUENCE [LARGE SCALE GENOMIC DNA]</scope>
    <source>
        <strain evidence="2 3">AJA010-31</strain>
    </source>
</reference>
<evidence type="ECO:0000313" key="2">
    <source>
        <dbReference type="EMBL" id="KAL3786898.1"/>
    </source>
</evidence>
<feature type="compositionally biased region" description="Acidic residues" evidence="1">
    <location>
        <begin position="123"/>
        <end position="133"/>
    </location>
</feature>
<feature type="compositionally biased region" description="Basic and acidic residues" evidence="1">
    <location>
        <begin position="95"/>
        <end position="105"/>
    </location>
</feature>
<feature type="region of interest" description="Disordered" evidence="1">
    <location>
        <begin position="253"/>
        <end position="306"/>
    </location>
</feature>
<organism evidence="2 3">
    <name type="scientific">Cyclotella atomus</name>
    <dbReference type="NCBI Taxonomy" id="382360"/>
    <lineage>
        <taxon>Eukaryota</taxon>
        <taxon>Sar</taxon>
        <taxon>Stramenopiles</taxon>
        <taxon>Ochrophyta</taxon>
        <taxon>Bacillariophyta</taxon>
        <taxon>Coscinodiscophyceae</taxon>
        <taxon>Thalassiosirophycidae</taxon>
        <taxon>Stephanodiscales</taxon>
        <taxon>Stephanodiscaceae</taxon>
        <taxon>Cyclotella</taxon>
    </lineage>
</organism>
<comment type="caution">
    <text evidence="2">The sequence shown here is derived from an EMBL/GenBank/DDBJ whole genome shotgun (WGS) entry which is preliminary data.</text>
</comment>